<dbReference type="Gene3D" id="1.10.3720.10">
    <property type="entry name" value="MetI-like"/>
    <property type="match status" value="1"/>
</dbReference>
<keyword evidence="3" id="KW-1003">Cell membrane</keyword>
<evidence type="ECO:0000256" key="7">
    <source>
        <dbReference type="RuleBase" id="RU363032"/>
    </source>
</evidence>
<feature type="transmembrane region" description="Helical" evidence="7">
    <location>
        <begin position="212"/>
        <end position="234"/>
    </location>
</feature>
<dbReference type="InterPro" id="IPR035906">
    <property type="entry name" value="MetI-like_sf"/>
</dbReference>
<dbReference type="EMBL" id="QJJK01000004">
    <property type="protein sequence ID" value="PXW60180.1"/>
    <property type="molecule type" value="Genomic_DNA"/>
</dbReference>
<evidence type="ECO:0000256" key="2">
    <source>
        <dbReference type="ARBA" id="ARBA00022448"/>
    </source>
</evidence>
<keyword evidence="6 7" id="KW-0472">Membrane</keyword>
<accession>A0A2V3U9U9</accession>
<dbReference type="Pfam" id="PF00528">
    <property type="entry name" value="BPD_transp_1"/>
    <property type="match status" value="1"/>
</dbReference>
<dbReference type="InterPro" id="IPR025966">
    <property type="entry name" value="OppC_N"/>
</dbReference>
<feature type="transmembrane region" description="Helical" evidence="7">
    <location>
        <begin position="96"/>
        <end position="119"/>
    </location>
</feature>
<dbReference type="SUPFAM" id="SSF161098">
    <property type="entry name" value="MetI-like"/>
    <property type="match status" value="1"/>
</dbReference>
<comment type="caution">
    <text evidence="8">The sequence shown here is derived from an EMBL/GenBank/DDBJ whole genome shotgun (WGS) entry which is preliminary data.</text>
</comment>
<evidence type="ECO:0000256" key="1">
    <source>
        <dbReference type="ARBA" id="ARBA00004651"/>
    </source>
</evidence>
<comment type="subcellular location">
    <subcellularLocation>
        <location evidence="1 7">Cell membrane</location>
        <topology evidence="1 7">Multi-pass membrane protein</topology>
    </subcellularLocation>
</comment>
<dbReference type="PANTHER" id="PTHR43386:SF25">
    <property type="entry name" value="PEPTIDE ABC TRANSPORTER PERMEASE PROTEIN"/>
    <property type="match status" value="1"/>
</dbReference>
<dbReference type="PANTHER" id="PTHR43386">
    <property type="entry name" value="OLIGOPEPTIDE TRANSPORT SYSTEM PERMEASE PROTEIN APPC"/>
    <property type="match status" value="1"/>
</dbReference>
<keyword evidence="4 7" id="KW-0812">Transmembrane</keyword>
<dbReference type="RefSeq" id="WP_110374522.1">
    <property type="nucleotide sequence ID" value="NZ_CAKNFM010000006.1"/>
</dbReference>
<feature type="transmembrane region" description="Helical" evidence="7">
    <location>
        <begin position="156"/>
        <end position="174"/>
    </location>
</feature>
<keyword evidence="5 7" id="KW-1133">Transmembrane helix</keyword>
<evidence type="ECO:0000256" key="3">
    <source>
        <dbReference type="ARBA" id="ARBA00022475"/>
    </source>
</evidence>
<protein>
    <submittedName>
        <fullName evidence="8">Peptide/nickel transport system permease protein</fullName>
    </submittedName>
</protein>
<dbReference type="AlphaFoldDB" id="A0A2V3U9U9"/>
<dbReference type="OrthoDB" id="9766870at2"/>
<evidence type="ECO:0000256" key="5">
    <source>
        <dbReference type="ARBA" id="ARBA00022989"/>
    </source>
</evidence>
<evidence type="ECO:0000313" key="8">
    <source>
        <dbReference type="EMBL" id="PXW60180.1"/>
    </source>
</evidence>
<dbReference type="GO" id="GO:0055085">
    <property type="term" value="P:transmembrane transport"/>
    <property type="evidence" value="ECO:0007669"/>
    <property type="project" value="InterPro"/>
</dbReference>
<organism evidence="8 9">
    <name type="scientific">Chelatococcus asaccharovorans</name>
    <dbReference type="NCBI Taxonomy" id="28210"/>
    <lineage>
        <taxon>Bacteria</taxon>
        <taxon>Pseudomonadati</taxon>
        <taxon>Pseudomonadota</taxon>
        <taxon>Alphaproteobacteria</taxon>
        <taxon>Hyphomicrobiales</taxon>
        <taxon>Chelatococcaceae</taxon>
        <taxon>Chelatococcus</taxon>
    </lineage>
</organism>
<name>A0A2V3U9U9_9HYPH</name>
<reference evidence="8 9" key="1">
    <citation type="submission" date="2018-05" db="EMBL/GenBank/DDBJ databases">
        <title>Genomic Encyclopedia of Type Strains, Phase IV (KMG-IV): sequencing the most valuable type-strain genomes for metagenomic binning, comparative biology and taxonomic classification.</title>
        <authorList>
            <person name="Goeker M."/>
        </authorList>
    </citation>
    <scope>NUCLEOTIDE SEQUENCE [LARGE SCALE GENOMIC DNA]</scope>
    <source>
        <strain evidence="8 9">DSM 6462</strain>
    </source>
</reference>
<comment type="similarity">
    <text evidence="7">Belongs to the binding-protein-dependent transport system permease family.</text>
</comment>
<evidence type="ECO:0000313" key="9">
    <source>
        <dbReference type="Proteomes" id="UP000248021"/>
    </source>
</evidence>
<dbReference type="PROSITE" id="PS50928">
    <property type="entry name" value="ABC_TM1"/>
    <property type="match status" value="1"/>
</dbReference>
<feature type="transmembrane region" description="Helical" evidence="7">
    <location>
        <begin position="255"/>
        <end position="280"/>
    </location>
</feature>
<sequence length="293" mass="31209">MSAADIRTDAVRKGGFDPSAGARSRWLRPSLYNISLAMIVVIGFVAIAAPFVAPYDPLQQDILQRLKGPSTAHWLGTDWLGRDILSRIIYGLRSSLSISAGAVFVALLAGGILGLAAAYYKGWTDRIIMRLMDILFAFPVMLLAIGVIALLGPGRFPTGAAIAIVYTPIFARLLRAPALVVAASDYVLSARAIGASDLRIIAFHILPNLASVILVQVSLLLSTAILVEASLSFLGLGTQPPLPSLGMMLSEGRNFLFLAPWAAVFAGLAILIVAFALNLFGDALRDDLDPRLK</sequence>
<feature type="transmembrane region" description="Helical" evidence="7">
    <location>
        <begin position="31"/>
        <end position="53"/>
    </location>
</feature>
<keyword evidence="9" id="KW-1185">Reference proteome</keyword>
<evidence type="ECO:0000256" key="4">
    <source>
        <dbReference type="ARBA" id="ARBA00022692"/>
    </source>
</evidence>
<dbReference type="InterPro" id="IPR050366">
    <property type="entry name" value="BP-dependent_transpt_permease"/>
</dbReference>
<proteinExistence type="inferred from homology"/>
<feature type="transmembrane region" description="Helical" evidence="7">
    <location>
        <begin position="131"/>
        <end position="150"/>
    </location>
</feature>
<dbReference type="GO" id="GO:0005886">
    <property type="term" value="C:plasma membrane"/>
    <property type="evidence" value="ECO:0007669"/>
    <property type="project" value="UniProtKB-SubCell"/>
</dbReference>
<evidence type="ECO:0000256" key="6">
    <source>
        <dbReference type="ARBA" id="ARBA00023136"/>
    </source>
</evidence>
<dbReference type="Proteomes" id="UP000248021">
    <property type="component" value="Unassembled WGS sequence"/>
</dbReference>
<keyword evidence="2 7" id="KW-0813">Transport</keyword>
<dbReference type="InterPro" id="IPR000515">
    <property type="entry name" value="MetI-like"/>
</dbReference>
<gene>
    <name evidence="8" type="ORF">C7450_104232</name>
</gene>
<dbReference type="Pfam" id="PF12911">
    <property type="entry name" value="OppC_N"/>
    <property type="match status" value="1"/>
</dbReference>
<dbReference type="CDD" id="cd06261">
    <property type="entry name" value="TM_PBP2"/>
    <property type="match status" value="1"/>
</dbReference>